<dbReference type="HOGENOM" id="CLU_3165912_0_0_5"/>
<name>X5MN63_9HYPH</name>
<proteinExistence type="predicted"/>
<organism evidence="1 2">
    <name type="scientific">Candidatus Phaeomarinibacter ectocarpi</name>
    <dbReference type="NCBI Taxonomy" id="1458461"/>
    <lineage>
        <taxon>Bacteria</taxon>
        <taxon>Pseudomonadati</taxon>
        <taxon>Pseudomonadota</taxon>
        <taxon>Alphaproteobacteria</taxon>
        <taxon>Hyphomicrobiales</taxon>
        <taxon>Parvibaculaceae</taxon>
        <taxon>Candidatus Phaeomarinibacter</taxon>
    </lineage>
</organism>
<accession>X5MN63</accession>
<gene>
    <name evidence="1" type="ORF">BN1012_Phect2807</name>
</gene>
<reference evidence="1 2" key="1">
    <citation type="journal article" date="2014" name="Front. Genet.">
        <title>Genome and metabolic network of "Candidatus Phaeomarinobacter ectocarpi" Ec32, a new candidate genus of Alphaproteobacteria frequently associated with brown algae.</title>
        <authorList>
            <person name="Dittami S.M."/>
            <person name="Barbeyron T."/>
            <person name="Boyen C."/>
            <person name="Cambefort J."/>
            <person name="Collet G."/>
            <person name="Delage L."/>
            <person name="Gobet A."/>
            <person name="Groisillier A."/>
            <person name="Leblanc C."/>
            <person name="Michel G."/>
            <person name="Scornet D."/>
            <person name="Siegel A."/>
            <person name="Tapia J.E."/>
            <person name="Tonon T."/>
        </authorList>
    </citation>
    <scope>NUCLEOTIDE SEQUENCE [LARGE SCALE GENOMIC DNA]</scope>
    <source>
        <strain evidence="1 2">Ec32</strain>
    </source>
</reference>
<keyword evidence="2" id="KW-1185">Reference proteome</keyword>
<evidence type="ECO:0000313" key="1">
    <source>
        <dbReference type="EMBL" id="CDO61020.1"/>
    </source>
</evidence>
<evidence type="ECO:0000313" key="2">
    <source>
        <dbReference type="Proteomes" id="UP000032160"/>
    </source>
</evidence>
<dbReference type="EMBL" id="HG966617">
    <property type="protein sequence ID" value="CDO61020.1"/>
    <property type="molecule type" value="Genomic_DNA"/>
</dbReference>
<dbReference type="Proteomes" id="UP000032160">
    <property type="component" value="Chromosome I"/>
</dbReference>
<dbReference type="STRING" id="1458461.BN1012_Phect2807"/>
<dbReference type="KEGG" id="pect:BN1012_Phect2807"/>
<protein>
    <submittedName>
        <fullName evidence="1">Uncharacterized protein</fullName>
    </submittedName>
</protein>
<sequence>MPNAIPDAKAKGARSFAGTLNACRKRLPIGFACATCAPARFAAHYAP</sequence>
<dbReference type="AlphaFoldDB" id="X5MN63"/>